<feature type="transmembrane region" description="Helical" evidence="1">
    <location>
        <begin position="72"/>
        <end position="93"/>
    </location>
</feature>
<comment type="caution">
    <text evidence="2">The sequence shown here is derived from an EMBL/GenBank/DDBJ whole genome shotgun (WGS) entry which is preliminary data.</text>
</comment>
<sequence>MPSKFRIPCTPFFTLARVPFHMMLVALSALLYGVVFGFIKRDVWKLGEALEECWLVDAMSCIFKNPSWHVHWWLAIVITGILSGLIAFAVILARYFIGLYDSISLVLVSHIVTGFCLPSFVDGIAYLCCGLLTQRSYLSELPITVSIGSYSGLGMGVIGCVWLAVALVTVFLHVSIDNRLFTILLTLCPMIVAALIALTLAASDPYLSYRHLTERAQAPARASSLLVMGIVAILMAAMMLLTLTTARQRWRGAATTPLPDAV</sequence>
<feature type="transmembrane region" description="Helical" evidence="1">
    <location>
        <begin position="105"/>
        <end position="133"/>
    </location>
</feature>
<evidence type="ECO:0000256" key="1">
    <source>
        <dbReference type="SAM" id="Phobius"/>
    </source>
</evidence>
<reference evidence="2 3" key="1">
    <citation type="submission" date="2019-05" db="EMBL/GenBank/DDBJ databases">
        <title>The compact genome of Giardia muris reveals important steps in the evolution of intestinal protozoan parasites.</title>
        <authorList>
            <person name="Xu F."/>
            <person name="Jimenez-Gonzalez A."/>
            <person name="Einarsson E."/>
            <person name="Astvaldsson A."/>
            <person name="Peirasmaki D."/>
            <person name="Eckmann L."/>
            <person name="Andersson J.O."/>
            <person name="Svard S.G."/>
            <person name="Jerlstrom-Hultqvist J."/>
        </authorList>
    </citation>
    <scope>NUCLEOTIDE SEQUENCE [LARGE SCALE GENOMIC DNA]</scope>
    <source>
        <strain evidence="2 3">Roberts-Thomson</strain>
    </source>
</reference>
<keyword evidence="1" id="KW-0472">Membrane</keyword>
<feature type="transmembrane region" description="Helical" evidence="1">
    <location>
        <begin position="181"/>
        <end position="202"/>
    </location>
</feature>
<protein>
    <submittedName>
        <fullName evidence="2">Uncharacterized protein</fullName>
    </submittedName>
</protein>
<dbReference type="EMBL" id="VDLU01000002">
    <property type="protein sequence ID" value="TNJ29074.1"/>
    <property type="molecule type" value="Genomic_DNA"/>
</dbReference>
<feature type="transmembrane region" description="Helical" evidence="1">
    <location>
        <begin position="20"/>
        <end position="39"/>
    </location>
</feature>
<feature type="transmembrane region" description="Helical" evidence="1">
    <location>
        <begin position="153"/>
        <end position="174"/>
    </location>
</feature>
<keyword evidence="1" id="KW-0812">Transmembrane</keyword>
<keyword evidence="1" id="KW-1133">Transmembrane helix</keyword>
<name>A0A4Z1ST51_GIAMU</name>
<evidence type="ECO:0000313" key="3">
    <source>
        <dbReference type="Proteomes" id="UP000315496"/>
    </source>
</evidence>
<dbReference type="VEuPathDB" id="GiardiaDB:GMRT_14532"/>
<keyword evidence="3" id="KW-1185">Reference proteome</keyword>
<dbReference type="Proteomes" id="UP000315496">
    <property type="component" value="Chromosome 2"/>
</dbReference>
<organism evidence="2 3">
    <name type="scientific">Giardia muris</name>
    <dbReference type="NCBI Taxonomy" id="5742"/>
    <lineage>
        <taxon>Eukaryota</taxon>
        <taxon>Metamonada</taxon>
        <taxon>Diplomonadida</taxon>
        <taxon>Hexamitidae</taxon>
        <taxon>Giardiinae</taxon>
        <taxon>Giardia</taxon>
    </lineage>
</organism>
<feature type="transmembrane region" description="Helical" evidence="1">
    <location>
        <begin position="222"/>
        <end position="243"/>
    </location>
</feature>
<dbReference type="AlphaFoldDB" id="A0A4Z1ST51"/>
<gene>
    <name evidence="2" type="ORF">GMRT_14532</name>
</gene>
<evidence type="ECO:0000313" key="2">
    <source>
        <dbReference type="EMBL" id="TNJ29074.1"/>
    </source>
</evidence>
<proteinExistence type="predicted"/>
<accession>A0A4Z1ST51</accession>